<protein>
    <submittedName>
        <fullName evidence="1">Uncharacterized protein</fullName>
    </submittedName>
</protein>
<dbReference type="Pfam" id="PF23425">
    <property type="entry name" value="DUF7113"/>
    <property type="match status" value="1"/>
</dbReference>
<dbReference type="RefSeq" id="WP_248908678.1">
    <property type="nucleotide sequence ID" value="NZ_CP109979.1"/>
</dbReference>
<gene>
    <name evidence="1" type="ORF">ACFQL7_15730</name>
</gene>
<dbReference type="GeneID" id="76200819"/>
<evidence type="ECO:0000313" key="2">
    <source>
        <dbReference type="Proteomes" id="UP001596417"/>
    </source>
</evidence>
<name>A0ABD5YPE7_9EURY</name>
<dbReference type="Proteomes" id="UP001596417">
    <property type="component" value="Unassembled WGS sequence"/>
</dbReference>
<keyword evidence="2" id="KW-1185">Reference proteome</keyword>
<accession>A0ABD5YPE7</accession>
<dbReference type="AlphaFoldDB" id="A0ABD5YPE7"/>
<proteinExistence type="predicted"/>
<reference evidence="1 2" key="1">
    <citation type="journal article" date="2019" name="Int. J. Syst. Evol. Microbiol.">
        <title>The Global Catalogue of Microorganisms (GCM) 10K type strain sequencing project: providing services to taxonomists for standard genome sequencing and annotation.</title>
        <authorList>
            <consortium name="The Broad Institute Genomics Platform"/>
            <consortium name="The Broad Institute Genome Sequencing Center for Infectious Disease"/>
            <person name="Wu L."/>
            <person name="Ma J."/>
        </authorList>
    </citation>
    <scope>NUCLEOTIDE SEQUENCE [LARGE SCALE GENOMIC DNA]</scope>
    <source>
        <strain evidence="1 2">RDMS1</strain>
    </source>
</reference>
<sequence>MLHVVGRAGGTALTAIIYERGEDAPSFRGAPDEDAPYVLLCDEFYEVESGGSTFEINETTIRIAFETPIPRGFETKDQALSGAKDHIRTQFARIGVSEVDVEFETEKRQA</sequence>
<comment type="caution">
    <text evidence="1">The sequence shown here is derived from an EMBL/GenBank/DDBJ whole genome shotgun (WGS) entry which is preliminary data.</text>
</comment>
<dbReference type="EMBL" id="JBHTAX010000001">
    <property type="protein sequence ID" value="MFC7191121.1"/>
    <property type="molecule type" value="Genomic_DNA"/>
</dbReference>
<dbReference type="InterPro" id="IPR055537">
    <property type="entry name" value="DUF7113"/>
</dbReference>
<evidence type="ECO:0000313" key="1">
    <source>
        <dbReference type="EMBL" id="MFC7191121.1"/>
    </source>
</evidence>
<organism evidence="1 2">
    <name type="scientific">Halocatena marina</name>
    <dbReference type="NCBI Taxonomy" id="2934937"/>
    <lineage>
        <taxon>Archaea</taxon>
        <taxon>Methanobacteriati</taxon>
        <taxon>Methanobacteriota</taxon>
        <taxon>Stenosarchaea group</taxon>
        <taxon>Halobacteria</taxon>
        <taxon>Halobacteriales</taxon>
        <taxon>Natronomonadaceae</taxon>
        <taxon>Halocatena</taxon>
    </lineage>
</organism>